<gene>
    <name evidence="1" type="ORF">SAMN02927928_0053</name>
</gene>
<dbReference type="AlphaFoldDB" id="A0A1G4TP24"/>
<organism evidence="1 2">
    <name type="scientific">Asticcacaulis taihuensis</name>
    <dbReference type="NCBI Taxonomy" id="260084"/>
    <lineage>
        <taxon>Bacteria</taxon>
        <taxon>Pseudomonadati</taxon>
        <taxon>Pseudomonadota</taxon>
        <taxon>Alphaproteobacteria</taxon>
        <taxon>Caulobacterales</taxon>
        <taxon>Caulobacteraceae</taxon>
        <taxon>Asticcacaulis</taxon>
    </lineage>
</organism>
<dbReference type="OrthoDB" id="7172251at2"/>
<name>A0A1G4TP24_9CAUL</name>
<evidence type="ECO:0000313" key="1">
    <source>
        <dbReference type="EMBL" id="SCW83084.1"/>
    </source>
</evidence>
<dbReference type="RefSeq" id="WP_090650770.1">
    <property type="nucleotide sequence ID" value="NZ_CBCRYE010000008.1"/>
</dbReference>
<evidence type="ECO:0000313" key="2">
    <source>
        <dbReference type="Proteomes" id="UP000199150"/>
    </source>
</evidence>
<reference evidence="2" key="1">
    <citation type="submission" date="2016-10" db="EMBL/GenBank/DDBJ databases">
        <authorList>
            <person name="Varghese N."/>
            <person name="Submissions S."/>
        </authorList>
    </citation>
    <scope>NUCLEOTIDE SEQUENCE [LARGE SCALE GENOMIC DNA]</scope>
    <source>
        <strain evidence="2">CGMCC 1.3431</strain>
    </source>
</reference>
<accession>A0A1G4TP24</accession>
<proteinExistence type="predicted"/>
<keyword evidence="2" id="KW-1185">Reference proteome</keyword>
<sequence length="164" mass="17600">MPVAEAPSPETLPNDIRNLSYAGHFIVWVMRTAVACAPECRMIHREFSHAFGPHVEAGAKAFERVLLALAKGTRPITLARPGHVQMTHDELSLLALFAAGQIGDGARCLAHARWLMGKARPEPLCEAVADLGILLARNGRILCQAPDAVPLTGCAGEPARLRVV</sequence>
<dbReference type="EMBL" id="FMTS01000010">
    <property type="protein sequence ID" value="SCW83084.1"/>
    <property type="molecule type" value="Genomic_DNA"/>
</dbReference>
<dbReference type="Proteomes" id="UP000199150">
    <property type="component" value="Unassembled WGS sequence"/>
</dbReference>
<protein>
    <submittedName>
        <fullName evidence="1">Uncharacterized protein</fullName>
    </submittedName>
</protein>